<sequence length="58" mass="6497">MNTKMKIVTNLISTPMGSILEKSNSIAKAMDNYNKFSTVKTGDIIDGKKVEKVEKNKY</sequence>
<dbReference type="PATRIC" id="fig|1379.3.peg.753"/>
<dbReference type="RefSeq" id="WP_156438962.1">
    <property type="nucleotide sequence ID" value="NZ_KQ959950.1"/>
</dbReference>
<dbReference type="OrthoDB" id="9889911at2"/>
<comment type="caution">
    <text evidence="1">The sequence shown here is derived from an EMBL/GenBank/DDBJ whole genome shotgun (WGS) entry which is preliminary data.</text>
</comment>
<accession>A0A133ZZ57</accession>
<reference evidence="2" key="1">
    <citation type="submission" date="2016-01" db="EMBL/GenBank/DDBJ databases">
        <authorList>
            <person name="Mitreva M."/>
            <person name="Pepin K.H."/>
            <person name="Mihindukulasuriya K.A."/>
            <person name="Fulton R."/>
            <person name="Fronick C."/>
            <person name="O'Laughlin M."/>
            <person name="Miner T."/>
            <person name="Herter B."/>
            <person name="Rosa B.A."/>
            <person name="Cordes M."/>
            <person name="Tomlinson C."/>
            <person name="Wollam A."/>
            <person name="Palsikar V.B."/>
            <person name="Mardis E.R."/>
            <person name="Wilson R.K."/>
        </authorList>
    </citation>
    <scope>NUCLEOTIDE SEQUENCE [LARGE SCALE GENOMIC DNA]</scope>
    <source>
        <strain evidence="2">DNF01167</strain>
    </source>
</reference>
<protein>
    <submittedName>
        <fullName evidence="1">Uncharacterized protein</fullName>
    </submittedName>
</protein>
<gene>
    <name evidence="1" type="ORF">HMPREF3186_00771</name>
</gene>
<name>A0A133ZZ57_9BACL</name>
<organism evidence="1 2">
    <name type="scientific">Gemella haemolysans</name>
    <dbReference type="NCBI Taxonomy" id="1379"/>
    <lineage>
        <taxon>Bacteria</taxon>
        <taxon>Bacillati</taxon>
        <taxon>Bacillota</taxon>
        <taxon>Bacilli</taxon>
        <taxon>Bacillales</taxon>
        <taxon>Gemellaceae</taxon>
        <taxon>Gemella</taxon>
    </lineage>
</organism>
<evidence type="ECO:0000313" key="2">
    <source>
        <dbReference type="Proteomes" id="UP000070355"/>
    </source>
</evidence>
<dbReference type="AlphaFoldDB" id="A0A133ZZ57"/>
<dbReference type="EMBL" id="LSDC01000052">
    <property type="protein sequence ID" value="KXB60705.1"/>
    <property type="molecule type" value="Genomic_DNA"/>
</dbReference>
<dbReference type="Proteomes" id="UP000070355">
    <property type="component" value="Unassembled WGS sequence"/>
</dbReference>
<proteinExistence type="predicted"/>
<evidence type="ECO:0000313" key="1">
    <source>
        <dbReference type="EMBL" id="KXB60705.1"/>
    </source>
</evidence>